<dbReference type="PANTHER" id="PTHR43318">
    <property type="entry name" value="UDP-N-ACETYLGLUCOSAMINE 4,6-DEHYDRATASE"/>
    <property type="match status" value="1"/>
</dbReference>
<evidence type="ECO:0000259" key="3">
    <source>
        <dbReference type="Pfam" id="PF02719"/>
    </source>
</evidence>
<reference evidence="4" key="1">
    <citation type="submission" date="2021-01" db="EMBL/GenBank/DDBJ databases">
        <title>Whole genome shotgun sequence of Actinoplanes siamensis NBRC 109076.</title>
        <authorList>
            <person name="Komaki H."/>
            <person name="Tamura T."/>
        </authorList>
    </citation>
    <scope>NUCLEOTIDE SEQUENCE</scope>
    <source>
        <strain evidence="4">NBRC 109076</strain>
    </source>
</reference>
<accession>A0A919NCQ0</accession>
<sequence>MGQATEYARYLGIRDRRLSLPPARLMERIANRSVLVTGATGCVGTALLRQLSPLRPARLVGIGVDEPAEPLPGVEYHHVDIRDTTALRALFRRSRPDVVVHLAAQRDPGLAESLVAQTVTTNVIGTANVIEQSLAFDVEDLVYASTGKAMRFYTRDVYAASKKIAEWLVVSAGTGHRPAVTVARFTHVVDNAIVLQKFRDWCRSGQALRLHDPSALFYAQSAGEAAELLLGCLLAARSGQPALCAIQDLEWPFRLRDIAEGVLGEFGNPPAIHIVGEQPGYEQGACPGLYDPALSGDISPLLNAVEGRSLLDAGVPGVDVVAVATEKGSAMDEQIAQLHEARLDASTPEPAVRELLDRTARRLLDVTMAIASDEVVARVDKLMRQADPGTFSPAHRVAQQSIRERLGTR</sequence>
<protein>
    <recommendedName>
        <fullName evidence="3">Polysaccharide biosynthesis protein CapD-like domain-containing protein</fullName>
    </recommendedName>
</protein>
<dbReference type="InterPro" id="IPR003869">
    <property type="entry name" value="Polysac_CapD-like"/>
</dbReference>
<dbReference type="Pfam" id="PF02719">
    <property type="entry name" value="Polysacc_synt_2"/>
    <property type="match status" value="1"/>
</dbReference>
<name>A0A919NCQ0_9ACTN</name>
<evidence type="ECO:0000313" key="4">
    <source>
        <dbReference type="EMBL" id="GIF08235.1"/>
    </source>
</evidence>
<dbReference type="InterPro" id="IPR036291">
    <property type="entry name" value="NAD(P)-bd_dom_sf"/>
</dbReference>
<dbReference type="RefSeq" id="WP_203683600.1">
    <property type="nucleotide sequence ID" value="NZ_BOMW01000060.1"/>
</dbReference>
<dbReference type="AlphaFoldDB" id="A0A919NCQ0"/>
<dbReference type="InterPro" id="IPR051203">
    <property type="entry name" value="Polysaccharide_Synthase-Rel"/>
</dbReference>
<comment type="similarity">
    <text evidence="1">Belongs to the polysaccharide synthase family.</text>
</comment>
<organism evidence="4 5">
    <name type="scientific">Actinoplanes siamensis</name>
    <dbReference type="NCBI Taxonomy" id="1223317"/>
    <lineage>
        <taxon>Bacteria</taxon>
        <taxon>Bacillati</taxon>
        <taxon>Actinomycetota</taxon>
        <taxon>Actinomycetes</taxon>
        <taxon>Micromonosporales</taxon>
        <taxon>Micromonosporaceae</taxon>
        <taxon>Actinoplanes</taxon>
    </lineage>
</organism>
<dbReference type="SUPFAM" id="SSF51735">
    <property type="entry name" value="NAD(P)-binding Rossmann-fold domains"/>
    <property type="match status" value="1"/>
</dbReference>
<evidence type="ECO:0000256" key="1">
    <source>
        <dbReference type="ARBA" id="ARBA00007430"/>
    </source>
</evidence>
<keyword evidence="5" id="KW-1185">Reference proteome</keyword>
<dbReference type="Gene3D" id="3.40.50.720">
    <property type="entry name" value="NAD(P)-binding Rossmann-like Domain"/>
    <property type="match status" value="1"/>
</dbReference>
<dbReference type="EMBL" id="BOMW01000060">
    <property type="protein sequence ID" value="GIF08235.1"/>
    <property type="molecule type" value="Genomic_DNA"/>
</dbReference>
<feature type="domain" description="Polysaccharide biosynthesis protein CapD-like" evidence="3">
    <location>
        <begin position="34"/>
        <end position="280"/>
    </location>
</feature>
<feature type="region of interest" description="Disordered" evidence="2">
    <location>
        <begin position="389"/>
        <end position="409"/>
    </location>
</feature>
<proteinExistence type="inferred from homology"/>
<evidence type="ECO:0000256" key="2">
    <source>
        <dbReference type="SAM" id="MobiDB-lite"/>
    </source>
</evidence>
<evidence type="ECO:0000313" key="5">
    <source>
        <dbReference type="Proteomes" id="UP000629619"/>
    </source>
</evidence>
<dbReference type="Proteomes" id="UP000629619">
    <property type="component" value="Unassembled WGS sequence"/>
</dbReference>
<gene>
    <name evidence="4" type="ORF">Asi03nite_57730</name>
</gene>
<comment type="caution">
    <text evidence="4">The sequence shown here is derived from an EMBL/GenBank/DDBJ whole genome shotgun (WGS) entry which is preliminary data.</text>
</comment>
<dbReference type="PANTHER" id="PTHR43318:SF1">
    <property type="entry name" value="POLYSACCHARIDE BIOSYNTHESIS PROTEIN EPSC-RELATED"/>
    <property type="match status" value="1"/>
</dbReference>